<dbReference type="Proteomes" id="UP000789833">
    <property type="component" value="Unassembled WGS sequence"/>
</dbReference>
<keyword evidence="1 2" id="KW-0808">Transferase</keyword>
<evidence type="ECO:0000313" key="2">
    <source>
        <dbReference type="EMBL" id="CAG9621759.1"/>
    </source>
</evidence>
<protein>
    <submittedName>
        <fullName evidence="2">Ditrans,polycis-undecaprenyl-diphosphate synthase ((2E,6E)-farnesyl-diphosphate specific)</fullName>
        <ecNumber evidence="2">2.5.1.31</ecNumber>
    </submittedName>
</protein>
<accession>A0ABM8YP41</accession>
<dbReference type="PANTHER" id="PTHR10291">
    <property type="entry name" value="DEHYDRODOLICHYL DIPHOSPHATE SYNTHASE FAMILY MEMBER"/>
    <property type="match status" value="1"/>
</dbReference>
<gene>
    <name evidence="2" type="primary">uppS_2</name>
    <name evidence="2" type="ORF">BACCIP111883_02532</name>
</gene>
<dbReference type="EC" id="2.5.1.31" evidence="2"/>
<evidence type="ECO:0000313" key="3">
    <source>
        <dbReference type="Proteomes" id="UP000789833"/>
    </source>
</evidence>
<keyword evidence="3" id="KW-1185">Reference proteome</keyword>
<dbReference type="Gene3D" id="3.40.1180.10">
    <property type="entry name" value="Decaprenyl diphosphate synthase-like"/>
    <property type="match status" value="1"/>
</dbReference>
<dbReference type="GO" id="GO:0008834">
    <property type="term" value="F:ditrans,polycis-undecaprenyl-diphosphate synthase [(2E,6E)-farnesyl-diphosphate specific] activity"/>
    <property type="evidence" value="ECO:0007669"/>
    <property type="project" value="UniProtKB-EC"/>
</dbReference>
<dbReference type="InterPro" id="IPR036424">
    <property type="entry name" value="UPP_synth-like_sf"/>
</dbReference>
<reference evidence="2 3" key="1">
    <citation type="submission" date="2021-10" db="EMBL/GenBank/DDBJ databases">
        <authorList>
            <person name="Criscuolo A."/>
        </authorList>
    </citation>
    <scope>NUCLEOTIDE SEQUENCE [LARGE SCALE GENOMIC DNA]</scope>
    <source>
        <strain evidence="3">CIP 111883</strain>
    </source>
</reference>
<dbReference type="SUPFAM" id="SSF64005">
    <property type="entry name" value="Undecaprenyl diphosphate synthase"/>
    <property type="match status" value="1"/>
</dbReference>
<proteinExistence type="predicted"/>
<dbReference type="EMBL" id="CAKJTJ010000013">
    <property type="protein sequence ID" value="CAG9621759.1"/>
    <property type="molecule type" value="Genomic_DNA"/>
</dbReference>
<name>A0ABM8YP41_9BACI</name>
<sequence length="106" mass="11574">MSKDIKILISGDINGLPIHTKTAVEKAINHTSQNRSLIVNFALNYGGRNEILNAVKSIVKDINSSTIKTDDLNEEIIGNYLFTKGLPAPEILIRTGGEKRISKASL</sequence>
<dbReference type="InterPro" id="IPR001441">
    <property type="entry name" value="UPP_synth-like"/>
</dbReference>
<dbReference type="Pfam" id="PF01255">
    <property type="entry name" value="Prenyltransf"/>
    <property type="match status" value="1"/>
</dbReference>
<comment type="caution">
    <text evidence="2">The sequence shown here is derived from an EMBL/GenBank/DDBJ whole genome shotgun (WGS) entry which is preliminary data.</text>
</comment>
<dbReference type="PANTHER" id="PTHR10291:SF0">
    <property type="entry name" value="DEHYDRODOLICHYL DIPHOSPHATE SYNTHASE 2"/>
    <property type="match status" value="1"/>
</dbReference>
<organism evidence="2 3">
    <name type="scientific">Sutcliffiella rhizosphaerae</name>
    <dbReference type="NCBI Taxonomy" id="2880967"/>
    <lineage>
        <taxon>Bacteria</taxon>
        <taxon>Bacillati</taxon>
        <taxon>Bacillota</taxon>
        <taxon>Bacilli</taxon>
        <taxon>Bacillales</taxon>
        <taxon>Bacillaceae</taxon>
        <taxon>Sutcliffiella</taxon>
    </lineage>
</organism>
<evidence type="ECO:0000256" key="1">
    <source>
        <dbReference type="ARBA" id="ARBA00022679"/>
    </source>
</evidence>